<evidence type="ECO:0000256" key="4">
    <source>
        <dbReference type="ARBA" id="ARBA00022771"/>
    </source>
</evidence>
<comment type="caution">
    <text evidence="13">The sequence shown here is derived from an EMBL/GenBank/DDBJ whole genome shotgun (WGS) entry which is preliminary data.</text>
</comment>
<sequence>MAEKEEAKPELPQIIQLVNLNDITGIKNLLLRGEAKVGETDNNGMTALHHAAYKGYTDICKLLLDHGADINDDSHDHRYSPLHFAALSGNIETVQLLLTSGARTYHTNTLGRTATQMAAFVGNHTVVALINNYLPISDVEYYTQPHGLEKEGKLPSSVSRSLYDLIMQVNLHPVKIALTVEDSKELQNNMESAAAVLNLMCEKESKRSENVNEVICIKFHYLAYVLKTLSKELKKSSEQTTGEKDSSILESIIRKWLRGRTSDGYEEYLEFYIRDAIKAFPYVEMPLFIQLVQNISGSNIGDSWALGVLSGCINGQRAFQDDKECATCGQESKEARKCSKCKYVQYCNRRCQKLHWVIHKKFCDKLFLEYQKREKQREEERLSEEEQKAKDQKLKEDKQKQQADEKDRNVKVEDIIQKQEIMEKKETQEKGEDNLSVQTENVAIT</sequence>
<name>A0AAN8XPY7_HALRR</name>
<dbReference type="GO" id="GO:0008270">
    <property type="term" value="F:zinc ion binding"/>
    <property type="evidence" value="ECO:0007669"/>
    <property type="project" value="UniProtKB-KW"/>
</dbReference>
<dbReference type="PROSITE" id="PS50297">
    <property type="entry name" value="ANK_REP_REGION"/>
    <property type="match status" value="2"/>
</dbReference>
<evidence type="ECO:0000256" key="10">
    <source>
        <dbReference type="PROSITE-ProRule" id="PRU00134"/>
    </source>
</evidence>
<dbReference type="AlphaFoldDB" id="A0AAN8XPY7"/>
<evidence type="ECO:0000256" key="11">
    <source>
        <dbReference type="SAM" id="MobiDB-lite"/>
    </source>
</evidence>
<feature type="domain" description="MYND-type" evidence="12">
    <location>
        <begin position="325"/>
        <end position="363"/>
    </location>
</feature>
<feature type="compositionally biased region" description="Polar residues" evidence="11">
    <location>
        <begin position="435"/>
        <end position="445"/>
    </location>
</feature>
<dbReference type="InterPro" id="IPR002110">
    <property type="entry name" value="Ankyrin_rpt"/>
</dbReference>
<dbReference type="Gene3D" id="1.25.40.20">
    <property type="entry name" value="Ankyrin repeat-containing domain"/>
    <property type="match status" value="1"/>
</dbReference>
<dbReference type="GO" id="GO:0005929">
    <property type="term" value="C:cilium"/>
    <property type="evidence" value="ECO:0007669"/>
    <property type="project" value="UniProtKB-SubCell"/>
</dbReference>
<evidence type="ECO:0000256" key="1">
    <source>
        <dbReference type="ARBA" id="ARBA00004138"/>
    </source>
</evidence>
<dbReference type="Pfam" id="PF01753">
    <property type="entry name" value="zf-MYND"/>
    <property type="match status" value="1"/>
</dbReference>
<evidence type="ECO:0000256" key="7">
    <source>
        <dbReference type="ARBA" id="ARBA00023069"/>
    </source>
</evidence>
<evidence type="ECO:0000256" key="9">
    <source>
        <dbReference type="PROSITE-ProRule" id="PRU00023"/>
    </source>
</evidence>
<keyword evidence="4 10" id="KW-0863">Zinc-finger</keyword>
<feature type="repeat" description="ANK" evidence="9">
    <location>
        <begin position="77"/>
        <end position="109"/>
    </location>
</feature>
<proteinExistence type="predicted"/>
<keyword evidence="8" id="KW-0966">Cell projection</keyword>
<keyword evidence="5" id="KW-0862">Zinc</keyword>
<keyword evidence="3" id="KW-0677">Repeat</keyword>
<keyword evidence="6 9" id="KW-0040">ANK repeat</keyword>
<reference evidence="13 14" key="1">
    <citation type="submission" date="2023-11" db="EMBL/GenBank/DDBJ databases">
        <title>Halocaridina rubra genome assembly.</title>
        <authorList>
            <person name="Smith C."/>
        </authorList>
    </citation>
    <scope>NUCLEOTIDE SEQUENCE [LARGE SCALE GENOMIC DNA]</scope>
    <source>
        <strain evidence="13">EP-1</strain>
        <tissue evidence="13">Whole</tissue>
    </source>
</reference>
<evidence type="ECO:0000256" key="3">
    <source>
        <dbReference type="ARBA" id="ARBA00022737"/>
    </source>
</evidence>
<feature type="repeat" description="ANK" evidence="9">
    <location>
        <begin position="43"/>
        <end position="75"/>
    </location>
</feature>
<evidence type="ECO:0000259" key="12">
    <source>
        <dbReference type="PROSITE" id="PS50865"/>
    </source>
</evidence>
<dbReference type="PANTHER" id="PTHR24150">
    <property type="entry name" value="ANKYRIN REPEAT AND MYND DOMAIN-CONTAINING PROTEIN 2"/>
    <property type="match status" value="1"/>
</dbReference>
<dbReference type="InterPro" id="IPR002893">
    <property type="entry name" value="Znf_MYND"/>
</dbReference>
<keyword evidence="2" id="KW-0479">Metal-binding</keyword>
<dbReference type="InterPro" id="IPR052452">
    <property type="entry name" value="Ankyrin-MYND_dom_contain_2"/>
</dbReference>
<protein>
    <submittedName>
        <fullName evidence="13">Ankyrin repeat and MYND domain-containing protein 2</fullName>
    </submittedName>
</protein>
<dbReference type="SMART" id="SM00248">
    <property type="entry name" value="ANK"/>
    <property type="match status" value="3"/>
</dbReference>
<dbReference type="SUPFAM" id="SSF144232">
    <property type="entry name" value="HIT/MYND zinc finger-like"/>
    <property type="match status" value="1"/>
</dbReference>
<evidence type="ECO:0000313" key="14">
    <source>
        <dbReference type="Proteomes" id="UP001381693"/>
    </source>
</evidence>
<dbReference type="EMBL" id="JAXCGZ010000760">
    <property type="protein sequence ID" value="KAK7085593.1"/>
    <property type="molecule type" value="Genomic_DNA"/>
</dbReference>
<dbReference type="PROSITE" id="PS50865">
    <property type="entry name" value="ZF_MYND_2"/>
    <property type="match status" value="1"/>
</dbReference>
<comment type="subcellular location">
    <subcellularLocation>
        <location evidence="1">Cell projection</location>
        <location evidence="1">Cilium</location>
    </subcellularLocation>
</comment>
<organism evidence="13 14">
    <name type="scientific">Halocaridina rubra</name>
    <name type="common">Hawaiian red shrimp</name>
    <dbReference type="NCBI Taxonomy" id="373956"/>
    <lineage>
        <taxon>Eukaryota</taxon>
        <taxon>Metazoa</taxon>
        <taxon>Ecdysozoa</taxon>
        <taxon>Arthropoda</taxon>
        <taxon>Crustacea</taxon>
        <taxon>Multicrustacea</taxon>
        <taxon>Malacostraca</taxon>
        <taxon>Eumalacostraca</taxon>
        <taxon>Eucarida</taxon>
        <taxon>Decapoda</taxon>
        <taxon>Pleocyemata</taxon>
        <taxon>Caridea</taxon>
        <taxon>Atyoidea</taxon>
        <taxon>Atyidae</taxon>
        <taxon>Halocaridina</taxon>
    </lineage>
</organism>
<keyword evidence="14" id="KW-1185">Reference proteome</keyword>
<dbReference type="Pfam" id="PF12796">
    <property type="entry name" value="Ank_2"/>
    <property type="match status" value="1"/>
</dbReference>
<dbReference type="PROSITE" id="PS01360">
    <property type="entry name" value="ZF_MYND_1"/>
    <property type="match status" value="1"/>
</dbReference>
<evidence type="ECO:0000256" key="5">
    <source>
        <dbReference type="ARBA" id="ARBA00022833"/>
    </source>
</evidence>
<evidence type="ECO:0000256" key="2">
    <source>
        <dbReference type="ARBA" id="ARBA00022723"/>
    </source>
</evidence>
<evidence type="ECO:0000256" key="8">
    <source>
        <dbReference type="ARBA" id="ARBA00023273"/>
    </source>
</evidence>
<feature type="compositionally biased region" description="Basic and acidic residues" evidence="11">
    <location>
        <begin position="378"/>
        <end position="433"/>
    </location>
</feature>
<dbReference type="PROSITE" id="PS50088">
    <property type="entry name" value="ANK_REPEAT"/>
    <property type="match status" value="2"/>
</dbReference>
<evidence type="ECO:0000256" key="6">
    <source>
        <dbReference type="ARBA" id="ARBA00023043"/>
    </source>
</evidence>
<evidence type="ECO:0000313" key="13">
    <source>
        <dbReference type="EMBL" id="KAK7085593.1"/>
    </source>
</evidence>
<dbReference type="InterPro" id="IPR036770">
    <property type="entry name" value="Ankyrin_rpt-contain_sf"/>
</dbReference>
<keyword evidence="7" id="KW-0969">Cilium</keyword>
<dbReference type="Proteomes" id="UP001381693">
    <property type="component" value="Unassembled WGS sequence"/>
</dbReference>
<dbReference type="Gene3D" id="6.10.140.2220">
    <property type="match status" value="1"/>
</dbReference>
<feature type="region of interest" description="Disordered" evidence="11">
    <location>
        <begin position="378"/>
        <end position="445"/>
    </location>
</feature>
<dbReference type="PANTHER" id="PTHR24150:SF8">
    <property type="entry name" value="ANKYRIN REPEAT AND MYND DOMAIN-CONTAINING PROTEIN 2"/>
    <property type="match status" value="1"/>
</dbReference>
<accession>A0AAN8XPY7</accession>
<gene>
    <name evidence="13" type="primary">ANKMY2</name>
    <name evidence="13" type="ORF">SK128_025707</name>
</gene>
<dbReference type="SUPFAM" id="SSF48403">
    <property type="entry name" value="Ankyrin repeat"/>
    <property type="match status" value="1"/>
</dbReference>